<dbReference type="Pfam" id="PF03704">
    <property type="entry name" value="BTAD"/>
    <property type="match status" value="1"/>
</dbReference>
<dbReference type="InterPro" id="IPR011990">
    <property type="entry name" value="TPR-like_helical_dom_sf"/>
</dbReference>
<accession>A0ABW1J2W1</accession>
<dbReference type="Gene3D" id="3.40.50.300">
    <property type="entry name" value="P-loop containing nucleotide triphosphate hydrolases"/>
    <property type="match status" value="1"/>
</dbReference>
<dbReference type="Gene3D" id="1.25.40.10">
    <property type="entry name" value="Tetratricopeptide repeat domain"/>
    <property type="match status" value="1"/>
</dbReference>
<dbReference type="InterPro" id="IPR051677">
    <property type="entry name" value="AfsR-DnrI-RedD_regulator"/>
</dbReference>
<gene>
    <name evidence="7" type="ORF">ACFQE5_12475</name>
</gene>
<dbReference type="SUPFAM" id="SSF46894">
    <property type="entry name" value="C-terminal effector domain of the bipartite response regulators"/>
    <property type="match status" value="1"/>
</dbReference>
<feature type="DNA-binding region" description="OmpR/PhoB-type" evidence="5">
    <location>
        <begin position="1"/>
        <end position="103"/>
    </location>
</feature>
<dbReference type="SUPFAM" id="SSF52540">
    <property type="entry name" value="P-loop containing nucleoside triphosphate hydrolases"/>
    <property type="match status" value="1"/>
</dbReference>
<evidence type="ECO:0000256" key="5">
    <source>
        <dbReference type="PROSITE-ProRule" id="PRU01091"/>
    </source>
</evidence>
<sequence>MGGVILVGVQAMLRVLGTVEVVGPGGGAVQPAGPKERCLLAVLSMHVGEVVAEDRLVDALWGQSPPRTAAKTLQNYVLRLRRRLEGCGDAAIVTRPPGYALEGVTTDVAMARTLVVEGRRAAERGEHAAAIGRFDEALALWRGPAFAEFADRAFARPEVAGLEQLRASIVEERMASVLAAGGHRDAVAECEKLVAEEPLRERRWMQLMLALYRDGRQGEALEAFRRLRAVLADELGVAPTPEARQLEAAILAQDPALQLRISSRGPARVRQAESCFGRERELATLLSHLADASAGRGRVTFVSGEPGIGKSRLLAELGAQAATRGARVLAGRSLDGSGALPFHPFVEAIEAFLDGRPAPSALGQLLQDGRTPADPALQPDERRMHLLDGMARFLVGCAVEAPVVLIVDDLHWADDGTVAMLRHVARSTLGHRLLVVGAYRASEVTDEHPLADALGALRSEAECSELRLAGLDRGAVEQLMRAIADAPVAADLVEAVWAETHGNPFFAREIVQHLREEGELHAGPDGALRTRMPLAIVPEGVRQVIARRRRRLTDVTNRLLDVAATVEGPFLFEPIRSAAGLSDADGLAALDEALRAALVVPDPVPDRYDFTHALIRHTVRRELNPSRRLRLHRDVAAALAAARANGARISAAEVAIQYHHAASLRGEPGSGVDPALEAADRAGAAGAHDEQATFLQIACDLLPANDDRRADLLGRRAAALAWALRFDDAVDTARAAAAAGAGPAVIAQVATVLATAGSTTHAWQLAATAVRSATGPDGDDPQSWAVLTLLDLDRREAADPTHPGMQLDLPGRRGALRILHESGQLVRRGDLARYAVAAVYGRRSRIPAAAAADPTVAAFLLGDYAAAVPLFAQEADDAEAHGRLAWAVYCRAGQARCQVALGDLAEAVTTLEHTRQLVARLSGIPLGWQLLHHQGAEDALATALDEGWPERMDRFAPWMAPGPDRHWGSAGIAGVGARAQARMGRADAALALLARPVRALSLAPAWAPNYTRTACEVAETLWLLDRRDHLAVVERALRDKALPADFRFPMTDARLALARLCALDGRAAEAHTWFDAARAVLDAQGALPLRAVVDHDEARMHLRAGDAAAAASYLTAAGTAFDRLGMTGWSRRLTFTTTVH</sequence>
<protein>
    <submittedName>
        <fullName evidence="7">BTAD domain-containing putative transcriptional regulator</fullName>
    </submittedName>
</protein>
<dbReference type="SUPFAM" id="SSF48452">
    <property type="entry name" value="TPR-like"/>
    <property type="match status" value="1"/>
</dbReference>
<evidence type="ECO:0000259" key="6">
    <source>
        <dbReference type="PROSITE" id="PS51755"/>
    </source>
</evidence>
<dbReference type="Proteomes" id="UP001596302">
    <property type="component" value="Unassembled WGS sequence"/>
</dbReference>
<evidence type="ECO:0000256" key="1">
    <source>
        <dbReference type="ARBA" id="ARBA00005820"/>
    </source>
</evidence>
<dbReference type="Gene3D" id="1.10.10.10">
    <property type="entry name" value="Winged helix-like DNA-binding domain superfamily/Winged helix DNA-binding domain"/>
    <property type="match status" value="1"/>
</dbReference>
<keyword evidence="2" id="KW-0805">Transcription regulation</keyword>
<keyword evidence="3 5" id="KW-0238">DNA-binding</keyword>
<dbReference type="CDD" id="cd15831">
    <property type="entry name" value="BTAD"/>
    <property type="match status" value="1"/>
</dbReference>
<dbReference type="PANTHER" id="PTHR35807:SF1">
    <property type="entry name" value="TRANSCRIPTIONAL REGULATOR REDD"/>
    <property type="match status" value="1"/>
</dbReference>
<evidence type="ECO:0000313" key="7">
    <source>
        <dbReference type="EMBL" id="MFC5995027.1"/>
    </source>
</evidence>
<keyword evidence="8" id="KW-1185">Reference proteome</keyword>
<keyword evidence="4" id="KW-0804">Transcription</keyword>
<comment type="caution">
    <text evidence="7">The sequence shown here is derived from an EMBL/GenBank/DDBJ whole genome shotgun (WGS) entry which is preliminary data.</text>
</comment>
<dbReference type="SMART" id="SM01043">
    <property type="entry name" value="BTAD"/>
    <property type="match status" value="1"/>
</dbReference>
<dbReference type="Pfam" id="PF13191">
    <property type="entry name" value="AAA_16"/>
    <property type="match status" value="1"/>
</dbReference>
<dbReference type="InterPro" id="IPR016032">
    <property type="entry name" value="Sig_transdc_resp-reg_C-effctor"/>
</dbReference>
<reference evidence="8" key="1">
    <citation type="journal article" date="2019" name="Int. J. Syst. Evol. Microbiol.">
        <title>The Global Catalogue of Microorganisms (GCM) 10K type strain sequencing project: providing services to taxonomists for standard genome sequencing and annotation.</title>
        <authorList>
            <consortium name="The Broad Institute Genomics Platform"/>
            <consortium name="The Broad Institute Genome Sequencing Center for Infectious Disease"/>
            <person name="Wu L."/>
            <person name="Ma J."/>
        </authorList>
    </citation>
    <scope>NUCLEOTIDE SEQUENCE [LARGE SCALE GENOMIC DNA]</scope>
    <source>
        <strain evidence="8">CCM 8391</strain>
    </source>
</reference>
<dbReference type="InterPro" id="IPR003593">
    <property type="entry name" value="AAA+_ATPase"/>
</dbReference>
<dbReference type="RefSeq" id="WP_379585039.1">
    <property type="nucleotide sequence ID" value="NZ_JBHSQW010000025.1"/>
</dbReference>
<dbReference type="Pfam" id="PF00486">
    <property type="entry name" value="Trans_reg_C"/>
    <property type="match status" value="1"/>
</dbReference>
<name>A0ABW1J2W1_9PSEU</name>
<dbReference type="InterPro" id="IPR036388">
    <property type="entry name" value="WH-like_DNA-bd_sf"/>
</dbReference>
<dbReference type="EMBL" id="JBHSQW010000025">
    <property type="protein sequence ID" value="MFC5995027.1"/>
    <property type="molecule type" value="Genomic_DNA"/>
</dbReference>
<feature type="domain" description="OmpR/PhoB-type" evidence="6">
    <location>
        <begin position="1"/>
        <end position="103"/>
    </location>
</feature>
<evidence type="ECO:0000313" key="8">
    <source>
        <dbReference type="Proteomes" id="UP001596302"/>
    </source>
</evidence>
<dbReference type="InterPro" id="IPR027417">
    <property type="entry name" value="P-loop_NTPase"/>
</dbReference>
<comment type="similarity">
    <text evidence="1">Belongs to the AfsR/DnrI/RedD regulatory family.</text>
</comment>
<evidence type="ECO:0000256" key="3">
    <source>
        <dbReference type="ARBA" id="ARBA00023125"/>
    </source>
</evidence>
<dbReference type="SMART" id="SM00382">
    <property type="entry name" value="AAA"/>
    <property type="match status" value="1"/>
</dbReference>
<organism evidence="7 8">
    <name type="scientific">Pseudonocardia hispaniensis</name>
    <dbReference type="NCBI Taxonomy" id="904933"/>
    <lineage>
        <taxon>Bacteria</taxon>
        <taxon>Bacillati</taxon>
        <taxon>Actinomycetota</taxon>
        <taxon>Actinomycetes</taxon>
        <taxon>Pseudonocardiales</taxon>
        <taxon>Pseudonocardiaceae</taxon>
        <taxon>Pseudonocardia</taxon>
    </lineage>
</organism>
<proteinExistence type="inferred from homology"/>
<dbReference type="InterPro" id="IPR005158">
    <property type="entry name" value="BTAD"/>
</dbReference>
<dbReference type="SMART" id="SM00862">
    <property type="entry name" value="Trans_reg_C"/>
    <property type="match status" value="1"/>
</dbReference>
<dbReference type="PANTHER" id="PTHR35807">
    <property type="entry name" value="TRANSCRIPTIONAL REGULATOR REDD-RELATED"/>
    <property type="match status" value="1"/>
</dbReference>
<evidence type="ECO:0000256" key="2">
    <source>
        <dbReference type="ARBA" id="ARBA00023015"/>
    </source>
</evidence>
<dbReference type="InterPro" id="IPR001867">
    <property type="entry name" value="OmpR/PhoB-type_DNA-bd"/>
</dbReference>
<dbReference type="PROSITE" id="PS51755">
    <property type="entry name" value="OMPR_PHOB"/>
    <property type="match status" value="1"/>
</dbReference>
<dbReference type="InterPro" id="IPR041664">
    <property type="entry name" value="AAA_16"/>
</dbReference>
<evidence type="ECO:0000256" key="4">
    <source>
        <dbReference type="ARBA" id="ARBA00023163"/>
    </source>
</evidence>